<comment type="caution">
    <text evidence="2">The sequence shown here is derived from an EMBL/GenBank/DDBJ whole genome shotgun (WGS) entry which is preliminary data.</text>
</comment>
<feature type="region of interest" description="Disordered" evidence="1">
    <location>
        <begin position="592"/>
        <end position="621"/>
    </location>
</feature>
<protein>
    <submittedName>
        <fullName evidence="2">Uncharacterized protein</fullName>
    </submittedName>
</protein>
<dbReference type="EMBL" id="BPWL01000009">
    <property type="protein sequence ID" value="GJJ14166.1"/>
    <property type="molecule type" value="Genomic_DNA"/>
</dbReference>
<organism evidence="2 3">
    <name type="scientific">Clathrus columnatus</name>
    <dbReference type="NCBI Taxonomy" id="1419009"/>
    <lineage>
        <taxon>Eukaryota</taxon>
        <taxon>Fungi</taxon>
        <taxon>Dikarya</taxon>
        <taxon>Basidiomycota</taxon>
        <taxon>Agaricomycotina</taxon>
        <taxon>Agaricomycetes</taxon>
        <taxon>Phallomycetidae</taxon>
        <taxon>Phallales</taxon>
        <taxon>Clathraceae</taxon>
        <taxon>Clathrus</taxon>
    </lineage>
</organism>
<feature type="compositionally biased region" description="Low complexity" evidence="1">
    <location>
        <begin position="594"/>
        <end position="606"/>
    </location>
</feature>
<evidence type="ECO:0000256" key="1">
    <source>
        <dbReference type="SAM" id="MobiDB-lite"/>
    </source>
</evidence>
<reference evidence="2" key="1">
    <citation type="submission" date="2021-10" db="EMBL/GenBank/DDBJ databases">
        <title>De novo Genome Assembly of Clathrus columnatus (Basidiomycota, Fungi) Using Illumina and Nanopore Sequence Data.</title>
        <authorList>
            <person name="Ogiso-Tanaka E."/>
            <person name="Itagaki H."/>
            <person name="Hosoya T."/>
            <person name="Hosaka K."/>
        </authorList>
    </citation>
    <scope>NUCLEOTIDE SEQUENCE</scope>
    <source>
        <strain evidence="2">MO-923</strain>
    </source>
</reference>
<evidence type="ECO:0000313" key="3">
    <source>
        <dbReference type="Proteomes" id="UP001050691"/>
    </source>
</evidence>
<dbReference type="Proteomes" id="UP001050691">
    <property type="component" value="Unassembled WGS sequence"/>
</dbReference>
<name>A0AAV5AP43_9AGAM</name>
<accession>A0AAV5AP43</accession>
<evidence type="ECO:0000313" key="2">
    <source>
        <dbReference type="EMBL" id="GJJ14166.1"/>
    </source>
</evidence>
<sequence>MSPLLPHFPPLEPPTTPMMLYIGAGYDLSPLLTFSPHGPPYPIEPLNKYADFSYPAKDSYTSFIFVDAKPRHTYAFMVPDFEEWKDVDVRIKNVLYYSQGVLTRWRCVPGANDLIWFEGGGDDEHVIKRMSDPDWHCMPSSAAQSRPKTWLFSHKPIPDASPKPLVTVYYLFNTLDVEVTRSPRMERMWSRVEALYVHGLMIHRSTGSGLSPLSHSGISTPLPNPTGDRFHNGLGEGLKRVYVLVGSWSGKTGVRHVDFIKKGRARARVCTKKAAPKLHLHNRIAELALSPTDSFSTVQPAPSFSSTRITTVASEPDTDQIHIPPLTSHILHSPSVDIIPPADVEDGTEHHLLNIQRRPSIDSLCSVVSTSSCSYSDIYTPTTSQTFHIPIPQIAWLDKLNNGKGGYYVSMTVEDCVQVVQRQHREDSRSASKNVHRHEKGKLVPRLQDRRLWNLKWFAARSTSPVRQMENQSRPRLRFGARPNRLELNEASTRSSDKNTHFSSRSTLECEDFSQTVFSPTSTIFVSSPAVTAQSRSLFSPPSVSSEWDFESCHHPNDEKLFDSNKDTTSTWLRIKKRFMLLLSQRYPAPPRHLSSTLSDTTTNSNEGERIDTDTDGVTFW</sequence>
<gene>
    <name evidence="2" type="ORF">Clacol_008426</name>
</gene>
<keyword evidence="3" id="KW-1185">Reference proteome</keyword>
<dbReference type="AlphaFoldDB" id="A0AAV5AP43"/>
<proteinExistence type="predicted"/>